<reference evidence="3" key="1">
    <citation type="submission" date="2020-05" db="EMBL/GenBank/DDBJ databases">
        <title>Phylogenomic resolution of chytrid fungi.</title>
        <authorList>
            <person name="Stajich J.E."/>
            <person name="Amses K."/>
            <person name="Simmons R."/>
            <person name="Seto K."/>
            <person name="Myers J."/>
            <person name="Bonds A."/>
            <person name="Quandt C.A."/>
            <person name="Barry K."/>
            <person name="Liu P."/>
            <person name="Grigoriev I."/>
            <person name="Longcore J.E."/>
            <person name="James T.Y."/>
        </authorList>
    </citation>
    <scope>NUCLEOTIDE SEQUENCE</scope>
    <source>
        <strain evidence="3">JEL0476</strain>
    </source>
</reference>
<comment type="caution">
    <text evidence="3">The sequence shown here is derived from an EMBL/GenBank/DDBJ whole genome shotgun (WGS) entry which is preliminary data.</text>
</comment>
<keyword evidence="2" id="KW-0812">Transmembrane</keyword>
<dbReference type="EMBL" id="JADGJW010000297">
    <property type="protein sequence ID" value="KAJ3220494.1"/>
    <property type="molecule type" value="Genomic_DNA"/>
</dbReference>
<evidence type="ECO:0000313" key="3">
    <source>
        <dbReference type="EMBL" id="KAJ3220494.1"/>
    </source>
</evidence>
<feature type="region of interest" description="Disordered" evidence="1">
    <location>
        <begin position="97"/>
        <end position="125"/>
    </location>
</feature>
<feature type="compositionally biased region" description="Basic and acidic residues" evidence="1">
    <location>
        <begin position="267"/>
        <end position="276"/>
    </location>
</feature>
<feature type="region of interest" description="Disordered" evidence="1">
    <location>
        <begin position="139"/>
        <end position="158"/>
    </location>
</feature>
<evidence type="ECO:0000256" key="2">
    <source>
        <dbReference type="SAM" id="Phobius"/>
    </source>
</evidence>
<keyword evidence="4" id="KW-1185">Reference proteome</keyword>
<name>A0AAD5XVQ3_9FUNG</name>
<protein>
    <submittedName>
        <fullName evidence="3">Uncharacterized protein</fullName>
    </submittedName>
</protein>
<feature type="region of interest" description="Disordered" evidence="1">
    <location>
        <begin position="264"/>
        <end position="296"/>
    </location>
</feature>
<accession>A0AAD5XVQ3</accession>
<gene>
    <name evidence="3" type="ORF">HK099_004251</name>
</gene>
<evidence type="ECO:0000313" key="4">
    <source>
        <dbReference type="Proteomes" id="UP001211065"/>
    </source>
</evidence>
<dbReference type="AlphaFoldDB" id="A0AAD5XVQ3"/>
<evidence type="ECO:0000256" key="1">
    <source>
        <dbReference type="SAM" id="MobiDB-lite"/>
    </source>
</evidence>
<sequence length="296" mass="33313">MSANNIGACTCTCDATPPPISEEKSESTIISTKDERETVTVTPLPSSTESSILNDAAKLDKNSQNSSSVLIVGIMFSFVLLSVVILLLFRMRLQKKKKNKRLTESKHGDSLRKISPINRPLARPPSFISNLNSLNRGDPLNLNGNTLSRAPTGPTFSPPMRGVTIMNTPSLVNNHTLCNQETLNRNSSPIPNENYFEMQRHSLLSLQQQYAMQEQYGYMPHTTTHRNPVFVSNIPYPVNQNFVYSYEQSYNPNIARSYNPQYFPQEYDPRDEEKQSTKFYVANPTPNEGETIDDDA</sequence>
<keyword evidence="2" id="KW-1133">Transmembrane helix</keyword>
<dbReference type="Proteomes" id="UP001211065">
    <property type="component" value="Unassembled WGS sequence"/>
</dbReference>
<feature type="transmembrane region" description="Helical" evidence="2">
    <location>
        <begin position="69"/>
        <end position="89"/>
    </location>
</feature>
<organism evidence="3 4">
    <name type="scientific">Clydaea vesicula</name>
    <dbReference type="NCBI Taxonomy" id="447962"/>
    <lineage>
        <taxon>Eukaryota</taxon>
        <taxon>Fungi</taxon>
        <taxon>Fungi incertae sedis</taxon>
        <taxon>Chytridiomycota</taxon>
        <taxon>Chytridiomycota incertae sedis</taxon>
        <taxon>Chytridiomycetes</taxon>
        <taxon>Lobulomycetales</taxon>
        <taxon>Lobulomycetaceae</taxon>
        <taxon>Clydaea</taxon>
    </lineage>
</organism>
<proteinExistence type="predicted"/>
<keyword evidence="2" id="KW-0472">Membrane</keyword>
<feature type="compositionally biased region" description="Basic and acidic residues" evidence="1">
    <location>
        <begin position="101"/>
        <end position="112"/>
    </location>
</feature>